<dbReference type="PANTHER" id="PTHR11537">
    <property type="entry name" value="VOLTAGE-GATED POTASSIUM CHANNEL"/>
    <property type="match status" value="1"/>
</dbReference>
<accession>A0A0S4JQ45</accession>
<dbReference type="AlphaFoldDB" id="A0A0S4JQ45"/>
<protein>
    <submittedName>
        <fullName evidence="15">Ion transporter, putative</fullName>
    </submittedName>
</protein>
<feature type="domain" description="Ion transport" evidence="14">
    <location>
        <begin position="215"/>
        <end position="453"/>
    </location>
</feature>
<dbReference type="InterPro" id="IPR027359">
    <property type="entry name" value="Volt_channel_dom_sf"/>
</dbReference>
<dbReference type="GO" id="GO:0008076">
    <property type="term" value="C:voltage-gated potassium channel complex"/>
    <property type="evidence" value="ECO:0007669"/>
    <property type="project" value="InterPro"/>
</dbReference>
<organism evidence="15 16">
    <name type="scientific">Bodo saltans</name>
    <name type="common">Flagellated protozoan</name>
    <dbReference type="NCBI Taxonomy" id="75058"/>
    <lineage>
        <taxon>Eukaryota</taxon>
        <taxon>Discoba</taxon>
        <taxon>Euglenozoa</taxon>
        <taxon>Kinetoplastea</taxon>
        <taxon>Metakinetoplastina</taxon>
        <taxon>Eubodonida</taxon>
        <taxon>Bodonidae</taxon>
        <taxon>Bodo</taxon>
    </lineage>
</organism>
<dbReference type="OrthoDB" id="415460at2759"/>
<dbReference type="SUPFAM" id="SSF81324">
    <property type="entry name" value="Voltage-gated potassium channels"/>
    <property type="match status" value="1"/>
</dbReference>
<keyword evidence="16" id="KW-1185">Reference proteome</keyword>
<evidence type="ECO:0000256" key="8">
    <source>
        <dbReference type="ARBA" id="ARBA00022989"/>
    </source>
</evidence>
<evidence type="ECO:0000256" key="6">
    <source>
        <dbReference type="ARBA" id="ARBA00022882"/>
    </source>
</evidence>
<dbReference type="InterPro" id="IPR005821">
    <property type="entry name" value="Ion_trans_dom"/>
</dbReference>
<proteinExistence type="predicted"/>
<feature type="region of interest" description="Disordered" evidence="12">
    <location>
        <begin position="134"/>
        <end position="155"/>
    </location>
</feature>
<evidence type="ECO:0000256" key="11">
    <source>
        <dbReference type="ARBA" id="ARBA00023303"/>
    </source>
</evidence>
<dbReference type="Gene3D" id="1.20.120.350">
    <property type="entry name" value="Voltage-gated potassium channels. Chain C"/>
    <property type="match status" value="1"/>
</dbReference>
<dbReference type="PANTHER" id="PTHR11537:SF254">
    <property type="entry name" value="POTASSIUM VOLTAGE-GATED CHANNEL PROTEIN SHAB"/>
    <property type="match status" value="1"/>
</dbReference>
<evidence type="ECO:0000256" key="12">
    <source>
        <dbReference type="SAM" id="MobiDB-lite"/>
    </source>
</evidence>
<gene>
    <name evidence="15" type="ORF">BSAL_30730</name>
</gene>
<comment type="subcellular location">
    <subcellularLocation>
        <location evidence="1">Membrane</location>
        <topology evidence="1">Multi-pass membrane protein</topology>
    </subcellularLocation>
</comment>
<reference evidence="16" key="1">
    <citation type="submission" date="2015-09" db="EMBL/GenBank/DDBJ databases">
        <authorList>
            <consortium name="Pathogen Informatics"/>
        </authorList>
    </citation>
    <scope>NUCLEOTIDE SEQUENCE [LARGE SCALE GENOMIC DNA]</scope>
    <source>
        <strain evidence="16">Lake Konstanz</strain>
    </source>
</reference>
<keyword evidence="5" id="KW-0631">Potassium channel</keyword>
<dbReference type="Pfam" id="PF00520">
    <property type="entry name" value="Ion_trans"/>
    <property type="match status" value="1"/>
</dbReference>
<dbReference type="EMBL" id="CYKH01001899">
    <property type="protein sequence ID" value="CUG91206.1"/>
    <property type="molecule type" value="Genomic_DNA"/>
</dbReference>
<evidence type="ECO:0000256" key="1">
    <source>
        <dbReference type="ARBA" id="ARBA00004141"/>
    </source>
</evidence>
<name>A0A0S4JQ45_BODSA</name>
<sequence length="730" mass="80944">MGESWGLGSLQHEGISSSVETMGGSSTSNANASSPQTTAMAPQYGGVARRTSTWAKMKRNASTVQQHKQSISILEAFVSSTKKSLAAEAREERLEEMEEAHELRNCSLSYVCSTFHPARSNKIGGFSSGSTGSSGQYNGLSGRSAQSGSMGPRGPPTEVLLVEHTENMHTCGDVVVPVKEIPTFSRRDKIFFLFSGVPNTLRAAQELQVWITPSSIISNFTLFVVTLSCISFCVESLPEYYDVNSKPLYLTIFSYICMIWLTFELIVRLIFCQDLSAMLKLPFTWVDIVSNIPYYIELGSGARIARILILIRLLRLTRILRVFDLSKHNVGMQSVWGSVVKSVNGLTLLMLLLTVILFVGSSIIYISEMSEEEFDNDRNILYYVPSGKISPFQSIIHTLWYVITTITTTGYGDDVPITPAGYTTASVLILIGPFVIAFPTVILSANFQETHRELMDAIEESQNTRTEMSAEESRRLNEKKNAEFAAVMRQYVPKKVQDEKQHRTELLDSVIGKADLTYSLTLGAPPRNIVIRQGVALYDPLLMLRCAYADGEPEYGFQSNTGVTVTVRDNFPTGSIVRFQVLLHTAFTQEAAIMAVHQHLKQSPNVNVTTVAPRPIRILRASMRSKHALLSHIHLVCSKYRDPYGTIPIEVVLTKPEALPVLLRYASSCSFHFAVEFHDSTALDTTVMLGLSDKTRVEYRGVDETIGKLLSSAFPNANVEVDDDGAWSDR</sequence>
<dbReference type="VEuPathDB" id="TriTrypDB:BSAL_30730"/>
<feature type="transmembrane region" description="Helical" evidence="13">
    <location>
        <begin position="249"/>
        <end position="271"/>
    </location>
</feature>
<feature type="compositionally biased region" description="Polar residues" evidence="12">
    <location>
        <begin position="136"/>
        <end position="149"/>
    </location>
</feature>
<evidence type="ECO:0000256" key="10">
    <source>
        <dbReference type="ARBA" id="ARBA00023136"/>
    </source>
</evidence>
<feature type="region of interest" description="Disordered" evidence="12">
    <location>
        <begin position="17"/>
        <end position="40"/>
    </location>
</feature>
<keyword evidence="10 13" id="KW-0472">Membrane</keyword>
<dbReference type="GO" id="GO:0005249">
    <property type="term" value="F:voltage-gated potassium channel activity"/>
    <property type="evidence" value="ECO:0007669"/>
    <property type="project" value="InterPro"/>
</dbReference>
<dbReference type="PRINTS" id="PR00169">
    <property type="entry name" value="KCHANNEL"/>
</dbReference>
<feature type="transmembrane region" description="Helical" evidence="13">
    <location>
        <begin position="425"/>
        <end position="445"/>
    </location>
</feature>
<feature type="transmembrane region" description="Helical" evidence="13">
    <location>
        <begin position="216"/>
        <end position="237"/>
    </location>
</feature>
<evidence type="ECO:0000256" key="4">
    <source>
        <dbReference type="ARBA" id="ARBA00022692"/>
    </source>
</evidence>
<keyword evidence="6" id="KW-0851">Voltage-gated channel</keyword>
<dbReference type="Proteomes" id="UP000051952">
    <property type="component" value="Unassembled WGS sequence"/>
</dbReference>
<evidence type="ECO:0000256" key="9">
    <source>
        <dbReference type="ARBA" id="ARBA00023065"/>
    </source>
</evidence>
<keyword evidence="2" id="KW-0813">Transport</keyword>
<keyword evidence="3" id="KW-0633">Potassium transport</keyword>
<dbReference type="InterPro" id="IPR028325">
    <property type="entry name" value="VG_K_chnl"/>
</dbReference>
<dbReference type="Gene3D" id="1.10.287.70">
    <property type="match status" value="1"/>
</dbReference>
<evidence type="ECO:0000256" key="3">
    <source>
        <dbReference type="ARBA" id="ARBA00022538"/>
    </source>
</evidence>
<evidence type="ECO:0000256" key="5">
    <source>
        <dbReference type="ARBA" id="ARBA00022826"/>
    </source>
</evidence>
<dbReference type="GO" id="GO:0001508">
    <property type="term" value="P:action potential"/>
    <property type="evidence" value="ECO:0007669"/>
    <property type="project" value="TreeGrafter"/>
</dbReference>
<feature type="transmembrane region" description="Helical" evidence="13">
    <location>
        <begin position="346"/>
        <end position="366"/>
    </location>
</feature>
<keyword evidence="4 13" id="KW-0812">Transmembrane</keyword>
<keyword evidence="8 13" id="KW-1133">Transmembrane helix</keyword>
<evidence type="ECO:0000256" key="7">
    <source>
        <dbReference type="ARBA" id="ARBA00022958"/>
    </source>
</evidence>
<evidence type="ECO:0000313" key="16">
    <source>
        <dbReference type="Proteomes" id="UP000051952"/>
    </source>
</evidence>
<keyword evidence="7" id="KW-0630">Potassium</keyword>
<keyword evidence="9" id="KW-0406">Ion transport</keyword>
<evidence type="ECO:0000259" key="14">
    <source>
        <dbReference type="Pfam" id="PF00520"/>
    </source>
</evidence>
<evidence type="ECO:0000313" key="15">
    <source>
        <dbReference type="EMBL" id="CUG91206.1"/>
    </source>
</evidence>
<feature type="compositionally biased region" description="Low complexity" evidence="12">
    <location>
        <begin position="25"/>
        <end position="39"/>
    </location>
</feature>
<evidence type="ECO:0000256" key="13">
    <source>
        <dbReference type="SAM" id="Phobius"/>
    </source>
</evidence>
<keyword evidence="11" id="KW-0407">Ion channel</keyword>
<evidence type="ECO:0000256" key="2">
    <source>
        <dbReference type="ARBA" id="ARBA00022448"/>
    </source>
</evidence>